<dbReference type="InterPro" id="IPR000198">
    <property type="entry name" value="RhoGAP_dom"/>
</dbReference>
<feature type="domain" description="CRAL-TRIO" evidence="1">
    <location>
        <begin position="87"/>
        <end position="242"/>
    </location>
</feature>
<gene>
    <name evidence="4 5 6" type="primary">LOC101241231</name>
</gene>
<dbReference type="SUPFAM" id="SSF48350">
    <property type="entry name" value="GTPase activation domain, GAP"/>
    <property type="match status" value="1"/>
</dbReference>
<evidence type="ECO:0000313" key="3">
    <source>
        <dbReference type="Proteomes" id="UP001652625"/>
    </source>
</evidence>
<dbReference type="SMART" id="SM00516">
    <property type="entry name" value="SEC14"/>
    <property type="match status" value="1"/>
</dbReference>
<evidence type="ECO:0000259" key="1">
    <source>
        <dbReference type="PROSITE" id="PS50191"/>
    </source>
</evidence>
<evidence type="ECO:0000313" key="6">
    <source>
        <dbReference type="RefSeq" id="XP_065670877.1"/>
    </source>
</evidence>
<dbReference type="PANTHER" id="PTHR45808:SF2">
    <property type="entry name" value="RHO GTPASE-ACTIVATING PROTEIN 68F"/>
    <property type="match status" value="1"/>
</dbReference>
<dbReference type="PROSITE" id="PS50191">
    <property type="entry name" value="CRAL_TRIO"/>
    <property type="match status" value="1"/>
</dbReference>
<dbReference type="SMART" id="SM00324">
    <property type="entry name" value="RhoGAP"/>
    <property type="match status" value="1"/>
</dbReference>
<evidence type="ECO:0000313" key="4">
    <source>
        <dbReference type="RefSeq" id="XP_065670875.1"/>
    </source>
</evidence>
<dbReference type="RefSeq" id="XP_065670875.1">
    <property type="nucleotide sequence ID" value="XM_065814803.1"/>
</dbReference>
<dbReference type="Pfam" id="PF00620">
    <property type="entry name" value="RhoGAP"/>
    <property type="match status" value="1"/>
</dbReference>
<dbReference type="RefSeq" id="XP_065670877.1">
    <property type="nucleotide sequence ID" value="XM_065814805.1"/>
</dbReference>
<dbReference type="Pfam" id="PF13716">
    <property type="entry name" value="CRAL_TRIO_2"/>
    <property type="match status" value="1"/>
</dbReference>
<evidence type="ECO:0000313" key="5">
    <source>
        <dbReference type="RefSeq" id="XP_065670876.1"/>
    </source>
</evidence>
<dbReference type="RefSeq" id="XP_065670876.1">
    <property type="nucleotide sequence ID" value="XM_065814804.1"/>
</dbReference>
<dbReference type="PANTHER" id="PTHR45808">
    <property type="entry name" value="RHO GTPASE-ACTIVATING PROTEIN 68F"/>
    <property type="match status" value="1"/>
</dbReference>
<keyword evidence="3" id="KW-1185">Reference proteome</keyword>
<accession>A0ABM4D965</accession>
<protein>
    <submittedName>
        <fullName evidence="4 5">Rho GTPase-activating protein 1 isoform X3</fullName>
    </submittedName>
</protein>
<dbReference type="InterPro" id="IPR001251">
    <property type="entry name" value="CRAL-TRIO_dom"/>
</dbReference>
<sequence>MKKLTISAQDLQNLNSGSGLVMADDFCVLGDQENKNATRRVEHDLVKDFLNDPEIKQPDEFKTNTVVKLKVNVMESSGLSIEQLQDKYAEIAKLKIFHVAGDDLAGRPVIAFSACRLPNRKDIDHQQLLCFLKEVLDCYVENDYTLVYFHYGLKSINKPSFKWLLQVYKELDRKYKKNLKAFYIVHPSNFIKAAFNIFYPFISKKFGKKINNISKLDELTPHLRIDQIDIPEEVKQHDKIVVEKFKSVATSQAKEIPKTQQFSISLTELKRKHPDRHVPIVVSSCIEFIEENALDIEGIFRRSAQVNLVNEAVDAFNMGQIAQFSTSNVHLATALLKKFLRDLPEPLLTFKLYGSVMEFSSLPEEDKLKSTKRMLNEFLPPLNHDLLVYLLRFLEKVVEHSSANRMVSSSLAIVFGPNLLWSDTESASLTSMSKINSYCKYLIDNSYLIFDESAS</sequence>
<dbReference type="CDD" id="cd00170">
    <property type="entry name" value="SEC14"/>
    <property type="match status" value="1"/>
</dbReference>
<dbReference type="Gene3D" id="1.10.555.10">
    <property type="entry name" value="Rho GTPase activation protein"/>
    <property type="match status" value="1"/>
</dbReference>
<dbReference type="InterPro" id="IPR008936">
    <property type="entry name" value="Rho_GTPase_activation_prot"/>
</dbReference>
<dbReference type="GeneID" id="101241231"/>
<evidence type="ECO:0000259" key="2">
    <source>
        <dbReference type="PROSITE" id="PS50238"/>
    </source>
</evidence>
<dbReference type="PROSITE" id="PS50238">
    <property type="entry name" value="RHOGAP"/>
    <property type="match status" value="1"/>
</dbReference>
<reference evidence="4 5" key="1">
    <citation type="submission" date="2025-05" db="UniProtKB">
        <authorList>
            <consortium name="RefSeq"/>
        </authorList>
    </citation>
    <scope>IDENTIFICATION</scope>
</reference>
<dbReference type="SUPFAM" id="SSF52087">
    <property type="entry name" value="CRAL/TRIO domain"/>
    <property type="match status" value="1"/>
</dbReference>
<dbReference type="InterPro" id="IPR036865">
    <property type="entry name" value="CRAL-TRIO_dom_sf"/>
</dbReference>
<dbReference type="Proteomes" id="UP001652625">
    <property type="component" value="Chromosome 12"/>
</dbReference>
<dbReference type="Gene3D" id="3.40.525.10">
    <property type="entry name" value="CRAL-TRIO lipid binding domain"/>
    <property type="match status" value="1"/>
</dbReference>
<proteinExistence type="predicted"/>
<name>A0ABM4D965_HYDVU</name>
<feature type="domain" description="Rho-GAP" evidence="2">
    <location>
        <begin position="264"/>
        <end position="450"/>
    </location>
</feature>
<organism evidence="3 6">
    <name type="scientific">Hydra vulgaris</name>
    <name type="common">Hydra</name>
    <name type="synonym">Hydra attenuata</name>
    <dbReference type="NCBI Taxonomy" id="6087"/>
    <lineage>
        <taxon>Eukaryota</taxon>
        <taxon>Metazoa</taxon>
        <taxon>Cnidaria</taxon>
        <taxon>Hydrozoa</taxon>
        <taxon>Hydroidolina</taxon>
        <taxon>Anthoathecata</taxon>
        <taxon>Aplanulata</taxon>
        <taxon>Hydridae</taxon>
        <taxon>Hydra</taxon>
    </lineage>
</organism>